<evidence type="ECO:0000256" key="15">
    <source>
        <dbReference type="ARBA" id="ARBA00024479"/>
    </source>
</evidence>
<evidence type="ECO:0000256" key="8">
    <source>
        <dbReference type="ARBA" id="ARBA00022692"/>
    </source>
</evidence>
<comment type="subunit">
    <text evidence="20">Homotrimer; forms a homotrimer with a central pore that forms a path between the two membrane leaflets.</text>
</comment>
<evidence type="ECO:0000256" key="16">
    <source>
        <dbReference type="ARBA" id="ARBA00024615"/>
    </source>
</evidence>
<dbReference type="OrthoDB" id="2020634at2759"/>
<reference evidence="23" key="2">
    <citation type="journal article" date="2023" name="IMA Fungus">
        <title>Comparative genomic study of the Penicillium genus elucidates a diverse pangenome and 15 lateral gene transfer events.</title>
        <authorList>
            <person name="Petersen C."/>
            <person name="Sorensen T."/>
            <person name="Nielsen M.R."/>
            <person name="Sondergaard T.E."/>
            <person name="Sorensen J.L."/>
            <person name="Fitzpatrick D.A."/>
            <person name="Frisvad J.C."/>
            <person name="Nielsen K.L."/>
        </authorList>
    </citation>
    <scope>NUCLEOTIDE SEQUENCE</scope>
    <source>
        <strain evidence="23">IBT 3081</strain>
    </source>
</reference>
<evidence type="ECO:0000256" key="20">
    <source>
        <dbReference type="ARBA" id="ARBA00025904"/>
    </source>
</evidence>
<reference evidence="23" key="1">
    <citation type="submission" date="2022-12" db="EMBL/GenBank/DDBJ databases">
        <authorList>
            <person name="Petersen C."/>
        </authorList>
    </citation>
    <scope>NUCLEOTIDE SEQUENCE</scope>
    <source>
        <strain evidence="23">IBT 3081</strain>
    </source>
</reference>
<keyword evidence="11" id="KW-0333">Golgi apparatus</keyword>
<dbReference type="GO" id="GO:0030659">
    <property type="term" value="C:cytoplasmic vesicle membrane"/>
    <property type="evidence" value="ECO:0007669"/>
    <property type="project" value="UniProtKB-SubCell"/>
</dbReference>
<evidence type="ECO:0000256" key="17">
    <source>
        <dbReference type="ARBA" id="ARBA00024621"/>
    </source>
</evidence>
<feature type="transmembrane region" description="Helical" evidence="21">
    <location>
        <begin position="267"/>
        <end position="285"/>
    </location>
</feature>
<feature type="transmembrane region" description="Helical" evidence="21">
    <location>
        <begin position="557"/>
        <end position="574"/>
    </location>
</feature>
<evidence type="ECO:0000256" key="1">
    <source>
        <dbReference type="ARBA" id="ARBA00004439"/>
    </source>
</evidence>
<dbReference type="InterPro" id="IPR038213">
    <property type="entry name" value="IFI6/IFI27-like_sf"/>
</dbReference>
<dbReference type="Proteomes" id="UP001147752">
    <property type="component" value="Unassembled WGS sequence"/>
</dbReference>
<feature type="region of interest" description="Disordered" evidence="22">
    <location>
        <begin position="725"/>
        <end position="904"/>
    </location>
</feature>
<dbReference type="RefSeq" id="XP_056580775.1">
    <property type="nucleotide sequence ID" value="XM_056724525.1"/>
</dbReference>
<comment type="catalytic activity">
    <reaction evidence="18">
        <text>a 1,2-diacyl-sn-glycero-3-phosphocholine(in) = a 1,2-diacyl-sn-glycero-3-phosphocholine(out)</text>
        <dbReference type="Rhea" id="RHEA:38571"/>
        <dbReference type="ChEBI" id="CHEBI:57643"/>
    </reaction>
</comment>
<evidence type="ECO:0000256" key="7">
    <source>
        <dbReference type="ARBA" id="ARBA00022448"/>
    </source>
</evidence>
<feature type="transmembrane region" description="Helical" evidence="21">
    <location>
        <begin position="434"/>
        <end position="458"/>
    </location>
</feature>
<evidence type="ECO:0000256" key="5">
    <source>
        <dbReference type="ARBA" id="ARBA00006185"/>
    </source>
</evidence>
<evidence type="ECO:0000256" key="13">
    <source>
        <dbReference type="ARBA" id="ARBA00023136"/>
    </source>
</evidence>
<evidence type="ECO:0000256" key="21">
    <source>
        <dbReference type="RuleBase" id="RU364027"/>
    </source>
</evidence>
<dbReference type="GO" id="GO:0034497">
    <property type="term" value="P:protein localization to phagophore assembly site"/>
    <property type="evidence" value="ECO:0007669"/>
    <property type="project" value="TreeGrafter"/>
</dbReference>
<dbReference type="Pfam" id="PF04109">
    <property type="entry name" value="ATG9"/>
    <property type="match status" value="1"/>
</dbReference>
<protein>
    <recommendedName>
        <fullName evidence="6 21">Autophagy-related protein 9</fullName>
    </recommendedName>
</protein>
<dbReference type="Gene3D" id="6.10.110.10">
    <property type="match status" value="1"/>
</dbReference>
<comment type="function">
    <text evidence="19">Phospholipid scramblase involved in autophagy and cytoplasm to vacuole transport (Cvt) vesicle formation. Cycles between the preautophagosomal structure/phagophore assembly site (PAS) and the cytoplasmic vesicle pool and supplies membrane for the growing autophagosome. Lipid scramblase activity plays a key role in preautophagosomal structure/phagophore assembly by distributing the phospholipids that arrive through ATG2 from the cytoplasmic to the luminal leaflet of the bilayer, thereby driving autophagosomal membrane expansion. Required for mitophagy. Also involved in endoplasmic reticulum-specific autophagic process and is essential for the survival of cells subjected to severe ER stress. Different machineries are required for anterograde trafficking to the PAS during either the Cvt pathway or bulk autophagy and for retrograde trafficking.</text>
</comment>
<evidence type="ECO:0000256" key="11">
    <source>
        <dbReference type="ARBA" id="ARBA00023034"/>
    </source>
</evidence>
<dbReference type="GO" id="GO:0034045">
    <property type="term" value="C:phagophore assembly site membrane"/>
    <property type="evidence" value="ECO:0007669"/>
    <property type="project" value="UniProtKB-SubCell"/>
</dbReference>
<proteinExistence type="inferred from homology"/>
<dbReference type="GO" id="GO:0006869">
    <property type="term" value="P:lipid transport"/>
    <property type="evidence" value="ECO:0007669"/>
    <property type="project" value="UniProtKB-KW"/>
</dbReference>
<feature type="transmembrane region" description="Helical" evidence="21">
    <location>
        <begin position="214"/>
        <end position="234"/>
    </location>
</feature>
<name>A0A9W9SC10_9EURO</name>
<keyword evidence="7 21" id="KW-0813">Transport</keyword>
<feature type="compositionally biased region" description="Low complexity" evidence="22">
    <location>
        <begin position="861"/>
        <end position="871"/>
    </location>
</feature>
<feature type="transmembrane region" description="Helical" evidence="21">
    <location>
        <begin position="523"/>
        <end position="545"/>
    </location>
</feature>
<evidence type="ECO:0000256" key="9">
    <source>
        <dbReference type="ARBA" id="ARBA00022989"/>
    </source>
</evidence>
<comment type="catalytic activity">
    <reaction evidence="16">
        <text>a 1,2-diacyl-sn-glycero-3-phosphoethanolamine(in) = a 1,2-diacyl-sn-glycero-3-phosphoethanolamine(out)</text>
        <dbReference type="Rhea" id="RHEA:38895"/>
        <dbReference type="ChEBI" id="CHEBI:64612"/>
    </reaction>
</comment>
<evidence type="ECO:0000313" key="23">
    <source>
        <dbReference type="EMBL" id="KAJ5374789.1"/>
    </source>
</evidence>
<keyword evidence="12 21" id="KW-0445">Lipid transport</keyword>
<comment type="caution">
    <text evidence="23">The sequence shown here is derived from an EMBL/GenBank/DDBJ whole genome shotgun (WGS) entry which is preliminary data.</text>
</comment>
<dbReference type="EMBL" id="JAPZBT010000002">
    <property type="protein sequence ID" value="KAJ5374789.1"/>
    <property type="molecule type" value="Genomic_DNA"/>
</dbReference>
<dbReference type="InterPro" id="IPR007241">
    <property type="entry name" value="Autophagy-rel_prot_9"/>
</dbReference>
<evidence type="ECO:0000256" key="12">
    <source>
        <dbReference type="ARBA" id="ARBA00023055"/>
    </source>
</evidence>
<evidence type="ECO:0000256" key="10">
    <source>
        <dbReference type="ARBA" id="ARBA00023006"/>
    </source>
</evidence>
<dbReference type="GO" id="GO:0000139">
    <property type="term" value="C:Golgi membrane"/>
    <property type="evidence" value="ECO:0007669"/>
    <property type="project" value="UniProtKB-SubCell"/>
</dbReference>
<evidence type="ECO:0000256" key="19">
    <source>
        <dbReference type="ARBA" id="ARBA00025503"/>
    </source>
</evidence>
<evidence type="ECO:0000256" key="18">
    <source>
        <dbReference type="ARBA" id="ARBA00024631"/>
    </source>
</evidence>
<keyword evidence="9 21" id="KW-1133">Transmembrane helix</keyword>
<feature type="region of interest" description="Disordered" evidence="22">
    <location>
        <begin position="1"/>
        <end position="117"/>
    </location>
</feature>
<feature type="transmembrane region" description="Helical" evidence="21">
    <location>
        <begin position="623"/>
        <end position="644"/>
    </location>
</feature>
<comment type="similarity">
    <text evidence="5 21">Belongs to the ATG9 family.</text>
</comment>
<feature type="compositionally biased region" description="Basic and acidic residues" evidence="22">
    <location>
        <begin position="23"/>
        <end position="39"/>
    </location>
</feature>
<evidence type="ECO:0000256" key="14">
    <source>
        <dbReference type="ARBA" id="ARBA00023329"/>
    </source>
</evidence>
<keyword evidence="13 21" id="KW-0472">Membrane</keyword>
<dbReference type="PANTHER" id="PTHR13038">
    <property type="entry name" value="APG9 AUTOPHAGY 9"/>
    <property type="match status" value="1"/>
</dbReference>
<dbReference type="PANTHER" id="PTHR13038:SF10">
    <property type="entry name" value="AUTOPHAGY-RELATED PROTEIN 9"/>
    <property type="match status" value="1"/>
</dbReference>
<dbReference type="GO" id="GO:0034727">
    <property type="term" value="P:piecemeal microautophagy of the nucleus"/>
    <property type="evidence" value="ECO:0007669"/>
    <property type="project" value="TreeGrafter"/>
</dbReference>
<evidence type="ECO:0000256" key="22">
    <source>
        <dbReference type="SAM" id="MobiDB-lite"/>
    </source>
</evidence>
<keyword evidence="8 21" id="KW-0812">Transmembrane</keyword>
<evidence type="ECO:0000313" key="24">
    <source>
        <dbReference type="Proteomes" id="UP001147752"/>
    </source>
</evidence>
<organism evidence="23 24">
    <name type="scientific">Penicillium concentricum</name>
    <dbReference type="NCBI Taxonomy" id="293559"/>
    <lineage>
        <taxon>Eukaryota</taxon>
        <taxon>Fungi</taxon>
        <taxon>Dikarya</taxon>
        <taxon>Ascomycota</taxon>
        <taxon>Pezizomycotina</taxon>
        <taxon>Eurotiomycetes</taxon>
        <taxon>Eurotiomycetidae</taxon>
        <taxon>Eurotiales</taxon>
        <taxon>Aspergillaceae</taxon>
        <taxon>Penicillium</taxon>
    </lineage>
</organism>
<comment type="catalytic activity">
    <reaction evidence="15">
        <text>a 1,2-diacyl-sn-glycero-3-phospho-L-serine(in) = a 1,2-diacyl-sn-glycero-3-phospho-L-serine(out)</text>
        <dbReference type="Rhea" id="RHEA:38663"/>
        <dbReference type="ChEBI" id="CHEBI:57262"/>
    </reaction>
</comment>
<evidence type="ECO:0000256" key="6">
    <source>
        <dbReference type="ARBA" id="ARBA00018074"/>
    </source>
</evidence>
<keyword evidence="10 21" id="KW-0072">Autophagy</keyword>
<gene>
    <name evidence="23" type="ORF">N7517_006795</name>
</gene>
<dbReference type="GO" id="GO:0061709">
    <property type="term" value="P:reticulophagy"/>
    <property type="evidence" value="ECO:0007669"/>
    <property type="project" value="TreeGrafter"/>
</dbReference>
<dbReference type="AlphaFoldDB" id="A0A9W9SC10"/>
<sequence>MMSSNILSRFLPPTGSPSVYETIRQHDAGSEYSDLEERAGLVIEDQQGQFSDRELEDALADAQDSEIISPSTALLDQARSGKAPEERASPSGTRRRKSSRPRWMPQESPLGYELDDHDEDVPQSLLVEGHHEDLRSRLPPPPPILMIVRIDEDPLALNYPRNLPEPAGMNEEQPLSHRPVKAKAMWRWANVEDLDNFLKDVYIYFLGNGIWSILLTRVLNLLTFAFVVGFSTFLTNCIDYPKVRRSKTLDDILVPQCTANMSGSSTFLLWLFSFFWIGKLFQYLLDIRRLKHLHDFYLYLLGVSDAEVQTISWQEVVSRLMALRDSNPSTAAAVSAKHRRFMGSQSKQRMDAHDIANRLMRKENYMIALVNKDILDLTLPIPFLKNRQLFSRTMEWNLNLCVMDYVFNEQGQLRTLFLKDTHRRALSDGLRRRFVFAGVMNIFVAPFIVVYFMMHYFFRYFNEFKKNPGQIGSRQYTPMAEWKFREFNELWHLFERRINMSYPFASRYVDQFPKDKTVQVARFVAFISGALASVLALASVIDPELFLGFEITPDRTVLFYLGIFGTVWAFARGLAPEETDVFDPEYALLELIDFTHYFPSGWKGRLHSDDVRKEFAVLYQMKIVIFLEEILSMIFTPFVLWFSLPKCSDRLIDFFREFTVHVDGVGYLCSFAVFDFKKGTNVLSQAGPGRRDPGKQDLRTDYFSTKDGKMLASYYGFLDNYGTNHQPTSRRPFHPPPTLPTLGSPTAAEFGALPDRPDHLQTRTGLTSGMPFGPQSLIGTSKLRQMGGFDRRSPAPSILLDPQHQPSTTGFRAAARTTPQQHQRSRLGRSQYPSTEPIDDEEEPLSQDGRDSATRHSGPRAGTSSAGAGTSESNLGDSWRMNPLSRDDDDPDEGDEGENIDAIAGGGGVLGLIQQFQKANTEGRRTTLFPRLYFRGAKKPRSPESIGSAIVTKILNAETPYSLRKDVNEELSVEGWSDAIAQAILRGLENAIKAGADMAQAASDAATQSKNAAVGFTTDHPVYATLIAMGILALLTPLALEMLGFAESGPVAGSFAAAWQRTYAGYVPKNALFGYFQRLGMKWHWVY</sequence>
<evidence type="ECO:0000256" key="2">
    <source>
        <dbReference type="ARBA" id="ARBA00004477"/>
    </source>
</evidence>
<dbReference type="GO" id="GO:0005789">
    <property type="term" value="C:endoplasmic reticulum membrane"/>
    <property type="evidence" value="ECO:0007669"/>
    <property type="project" value="UniProtKB-SubCell"/>
</dbReference>
<comment type="function">
    <text evidence="21">Phospholipid scramblase involved in autophagy. Cycles between the preautophagosomal structure/phagophore assembly site (PAS) and the cytoplasmic vesicle pool and supplies membrane for the growing autophagosome. Lipid scramblase activity plays a key role in preautophagosomal structure/phagophore assembly by distributing the phospholipids that arrive through ATG2 from the cytoplasmic to the luminal leaflet of the bilayer, thereby driving autophagosomal membrane expansion.</text>
</comment>
<keyword evidence="14" id="KW-0968">Cytoplasmic vesicle</keyword>
<evidence type="ECO:0000256" key="4">
    <source>
        <dbReference type="ARBA" id="ARBA00004653"/>
    </source>
</evidence>
<dbReference type="GO" id="GO:0000422">
    <property type="term" value="P:autophagy of mitochondrion"/>
    <property type="evidence" value="ECO:0007669"/>
    <property type="project" value="TreeGrafter"/>
</dbReference>
<feature type="compositionally biased region" description="Acidic residues" evidence="22">
    <location>
        <begin position="887"/>
        <end position="899"/>
    </location>
</feature>
<keyword evidence="24" id="KW-1185">Reference proteome</keyword>
<comment type="catalytic activity">
    <reaction evidence="17">
        <text>a 1,2-diacyl-sn-glycero-3-phospho-(1D-myo-inositol-3-phosphate)(in) = a 1,2-diacyl-sn-glycero-3-phospho-(1D-myo-inositol-3-phosphate)(out)</text>
        <dbReference type="Rhea" id="RHEA:67920"/>
        <dbReference type="ChEBI" id="CHEBI:58088"/>
    </reaction>
</comment>
<dbReference type="GO" id="GO:0005776">
    <property type="term" value="C:autophagosome"/>
    <property type="evidence" value="ECO:0007669"/>
    <property type="project" value="TreeGrafter"/>
</dbReference>
<dbReference type="GeneID" id="81463708"/>
<evidence type="ECO:0000256" key="3">
    <source>
        <dbReference type="ARBA" id="ARBA00004511"/>
    </source>
</evidence>
<accession>A0A9W9SC10</accession>
<comment type="subcellular location">
    <subcellularLocation>
        <location evidence="1">Cytoplasmic vesicle membrane</location>
        <topology evidence="1">Multi-pass membrane protein</topology>
    </subcellularLocation>
    <subcellularLocation>
        <location evidence="2">Endoplasmic reticulum membrane</location>
        <topology evidence="2">Multi-pass membrane protein</topology>
    </subcellularLocation>
    <subcellularLocation>
        <location evidence="4">Golgi apparatus membrane</location>
        <topology evidence="4">Multi-pass membrane protein</topology>
    </subcellularLocation>
    <subcellularLocation>
        <location evidence="3 21">Preautophagosomal structure membrane</location>
        <topology evidence="3 21">Multi-pass membrane protein</topology>
    </subcellularLocation>
</comment>